<dbReference type="PANTHER" id="PTHR46213">
    <property type="entry name" value="TRANSCRIPTIONAL ACTIVATOR DEMETER"/>
    <property type="match status" value="1"/>
</dbReference>
<proteinExistence type="predicted"/>
<evidence type="ECO:0000313" key="2">
    <source>
        <dbReference type="Proteomes" id="UP000288805"/>
    </source>
</evidence>
<protein>
    <submittedName>
        <fullName evidence="1">Protein ROS1</fullName>
    </submittedName>
</protein>
<sequence>MGILLVEKVLEQCEAEGGRIREKRGIEKSAIFALEELSDMYAQCGKCEAVNTSSICFSRDINVGRVAERLGRVPLQPLLELLQLYLLELCPMLESIQKCLWPRLCQLNQWTLYELCYQLIAFGKILKDDTTLDAAEIDDSGTIDYGEFLAAIEHLNRLVKELIQTWKPIEWIPLDLFNCKKTTSLDLSAKTLTEICAGFQKDNKLIGGIMRFQMRNTTCALSNFYKGKLQLPFDQTKPAFSGIIMEVVHDPSSKSVHTTSGVGRFVGRNHSPRQLVIASPGTPLLEILVVKDSDEKRHENFSKNFHESCTCFIKYAETDYLRSVTENLRLVSRHLLICCVKLEFFLQSPFPSSETYRTPSIREEVLREVLAACAHPWMVNRAWKVFNEMFLKYGIELSVEHYVCMVGVGALLNGVSVSGDVELGKFVSDHLFEMEPENTGNSVIMANLYSRPDYGRIVEILHSRWLRFDKKNWRASYNSLNLLRAPDDSWTRECCKRVSERERFFSVLRNLGKSEERVLLGIFVKPTIRFEFKVLMDQKNIFKVPLERQQGNTSEVLGLGDKVSDTQIEHTLVPLKSAYTDQESVGSFLEPFHRPNLKAFITGGGLILP</sequence>
<dbReference type="GO" id="GO:0019104">
    <property type="term" value="F:DNA N-glycosylase activity"/>
    <property type="evidence" value="ECO:0007669"/>
    <property type="project" value="InterPro"/>
</dbReference>
<dbReference type="PANTHER" id="PTHR46213:SF13">
    <property type="entry name" value="DEMETER-LIKE PROTEIN 2-RELATED"/>
    <property type="match status" value="1"/>
</dbReference>
<dbReference type="EMBL" id="QGNW01002645">
    <property type="protein sequence ID" value="RVW13764.1"/>
    <property type="molecule type" value="Genomic_DNA"/>
</dbReference>
<dbReference type="GO" id="GO:0035514">
    <property type="term" value="F:DNA demethylase activity"/>
    <property type="evidence" value="ECO:0007669"/>
    <property type="project" value="InterPro"/>
</dbReference>
<dbReference type="GO" id="GO:0141166">
    <property type="term" value="P:chromosomal 5-methylcytosine DNA demethylation pathway"/>
    <property type="evidence" value="ECO:0007669"/>
    <property type="project" value="InterPro"/>
</dbReference>
<dbReference type="Gene3D" id="3.40.50.2000">
    <property type="entry name" value="Glycogen Phosphorylase B"/>
    <property type="match status" value="1"/>
</dbReference>
<organism evidence="1 2">
    <name type="scientific">Vitis vinifera</name>
    <name type="common">Grape</name>
    <dbReference type="NCBI Taxonomy" id="29760"/>
    <lineage>
        <taxon>Eukaryota</taxon>
        <taxon>Viridiplantae</taxon>
        <taxon>Streptophyta</taxon>
        <taxon>Embryophyta</taxon>
        <taxon>Tracheophyta</taxon>
        <taxon>Spermatophyta</taxon>
        <taxon>Magnoliopsida</taxon>
        <taxon>eudicotyledons</taxon>
        <taxon>Gunneridae</taxon>
        <taxon>Pentapetalae</taxon>
        <taxon>rosids</taxon>
        <taxon>Vitales</taxon>
        <taxon>Vitaceae</taxon>
        <taxon>Viteae</taxon>
        <taxon>Vitis</taxon>
    </lineage>
</organism>
<dbReference type="InterPro" id="IPR044811">
    <property type="entry name" value="DME/ROS1"/>
</dbReference>
<reference evidence="1 2" key="1">
    <citation type="journal article" date="2018" name="PLoS Genet.">
        <title>Population sequencing reveals clonal diversity and ancestral inbreeding in the grapevine cultivar Chardonnay.</title>
        <authorList>
            <person name="Roach M.J."/>
            <person name="Johnson D.L."/>
            <person name="Bohlmann J."/>
            <person name="van Vuuren H.J."/>
            <person name="Jones S.J."/>
            <person name="Pretorius I.S."/>
            <person name="Schmidt S.A."/>
            <person name="Borneman A.R."/>
        </authorList>
    </citation>
    <scope>NUCLEOTIDE SEQUENCE [LARGE SCALE GENOMIC DNA]</scope>
    <source>
        <strain evidence="2">cv. Chardonnay</strain>
        <tissue evidence="1">Leaf</tissue>
    </source>
</reference>
<gene>
    <name evidence="1" type="primary">ROS1</name>
    <name evidence="1" type="ORF">CK203_083640</name>
</gene>
<dbReference type="Gene3D" id="1.10.1670.10">
    <property type="entry name" value="Helix-hairpin-Helix base-excision DNA repair enzymes (C-terminal)"/>
    <property type="match status" value="1"/>
</dbReference>
<comment type="caution">
    <text evidence="1">The sequence shown here is derived from an EMBL/GenBank/DDBJ whole genome shotgun (WGS) entry which is preliminary data.</text>
</comment>
<accession>A0A438BS13</accession>
<dbReference type="Proteomes" id="UP000288805">
    <property type="component" value="Unassembled WGS sequence"/>
</dbReference>
<dbReference type="InterPro" id="IPR023170">
    <property type="entry name" value="HhH_base_excis_C"/>
</dbReference>
<name>A0A438BS13_VITVI</name>
<dbReference type="AlphaFoldDB" id="A0A438BS13"/>
<evidence type="ECO:0000313" key="1">
    <source>
        <dbReference type="EMBL" id="RVW13764.1"/>
    </source>
</evidence>